<keyword evidence="1" id="KW-1133">Transmembrane helix</keyword>
<name>A0A8J7C400_9CYAN</name>
<evidence type="ECO:0000256" key="1">
    <source>
        <dbReference type="SAM" id="Phobius"/>
    </source>
</evidence>
<keyword evidence="3" id="KW-1185">Reference proteome</keyword>
<dbReference type="Gene3D" id="2.60.40.1120">
    <property type="entry name" value="Carboxypeptidase-like, regulatory domain"/>
    <property type="match status" value="1"/>
</dbReference>
<evidence type="ECO:0000313" key="2">
    <source>
        <dbReference type="EMBL" id="MBD2770729.1"/>
    </source>
</evidence>
<dbReference type="AlphaFoldDB" id="A0A8J7C400"/>
<dbReference type="EMBL" id="JACXAE010000009">
    <property type="protein sequence ID" value="MBD2770729.1"/>
    <property type="molecule type" value="Genomic_DNA"/>
</dbReference>
<organism evidence="2 3">
    <name type="scientific">Iningainema tapete BLCC-T55</name>
    <dbReference type="NCBI Taxonomy" id="2748662"/>
    <lineage>
        <taxon>Bacteria</taxon>
        <taxon>Bacillati</taxon>
        <taxon>Cyanobacteriota</taxon>
        <taxon>Cyanophyceae</taxon>
        <taxon>Nostocales</taxon>
        <taxon>Scytonemataceae</taxon>
        <taxon>Iningainema tapete</taxon>
    </lineage>
</organism>
<protein>
    <submittedName>
        <fullName evidence="2">Uncharacterized protein</fullName>
    </submittedName>
</protein>
<accession>A0A8J7C400</accession>
<evidence type="ECO:0000313" key="3">
    <source>
        <dbReference type="Proteomes" id="UP000629098"/>
    </source>
</evidence>
<dbReference type="SUPFAM" id="SSF49464">
    <property type="entry name" value="Carboxypeptidase regulatory domain-like"/>
    <property type="match status" value="1"/>
</dbReference>
<comment type="caution">
    <text evidence="2">The sequence shown here is derived from an EMBL/GenBank/DDBJ whole genome shotgun (WGS) entry which is preliminary data.</text>
</comment>
<keyword evidence="1" id="KW-0472">Membrane</keyword>
<sequence>MPNHKKINFLGRVIDQEKHAPISGAKVILNFPGSPPVVYTDLEGIYRFTVNADNHNISQGQITVEADGYNTSNSIIQLSQKSKDLGDIKLVIPSAKSNNNITYSSKKSDNSTSDMLMPIMTALMIALATIMIAVLIQPSTRSTPQEILEPSNNYRSYIPAQ</sequence>
<feature type="transmembrane region" description="Helical" evidence="1">
    <location>
        <begin position="115"/>
        <end position="136"/>
    </location>
</feature>
<dbReference type="RefSeq" id="WP_190825028.1">
    <property type="nucleotide sequence ID" value="NZ_CAWPPI010000009.1"/>
</dbReference>
<gene>
    <name evidence="2" type="ORF">ICL16_00970</name>
</gene>
<reference evidence="2" key="1">
    <citation type="submission" date="2020-09" db="EMBL/GenBank/DDBJ databases">
        <title>Iningainema tapete sp. nov. (Scytonemataceae, Cyanobacteria) from greenhouses in central Florida (USA) produces two types of nodularin with biosynthetic potential for microcystin-LR and anabaenopeptins.</title>
        <authorList>
            <person name="Berthold D.E."/>
            <person name="Lefler F.W."/>
            <person name="Huang I.-S."/>
            <person name="Abdulla H."/>
            <person name="Zimba P.V."/>
            <person name="Laughinghouse H.D. IV."/>
        </authorList>
    </citation>
    <scope>NUCLEOTIDE SEQUENCE</scope>
    <source>
        <strain evidence="2">BLCCT55</strain>
    </source>
</reference>
<dbReference type="InterPro" id="IPR008969">
    <property type="entry name" value="CarboxyPept-like_regulatory"/>
</dbReference>
<proteinExistence type="predicted"/>
<keyword evidence="1" id="KW-0812">Transmembrane</keyword>
<dbReference type="Proteomes" id="UP000629098">
    <property type="component" value="Unassembled WGS sequence"/>
</dbReference>